<name>A0A2N5VI80_9BASI</name>
<reference evidence="6 7" key="1">
    <citation type="submission" date="2017-11" db="EMBL/GenBank/DDBJ databases">
        <title>De novo assembly and phasing of dikaryotic genomes from two isolates of Puccinia coronata f. sp. avenae, the causal agent of oat crown rust.</title>
        <authorList>
            <person name="Miller M.E."/>
            <person name="Zhang Y."/>
            <person name="Omidvar V."/>
            <person name="Sperschneider J."/>
            <person name="Schwessinger B."/>
            <person name="Raley C."/>
            <person name="Palmer J.M."/>
            <person name="Garnica D."/>
            <person name="Upadhyaya N."/>
            <person name="Rathjen J."/>
            <person name="Taylor J.M."/>
            <person name="Park R.F."/>
            <person name="Dodds P.N."/>
            <person name="Hirsch C.D."/>
            <person name="Kianian S.F."/>
            <person name="Figueroa M."/>
        </authorList>
    </citation>
    <scope>NUCLEOTIDE SEQUENCE [LARGE SCALE GENOMIC DNA]</scope>
    <source>
        <strain evidence="6">12SD80</strain>
    </source>
</reference>
<dbReference type="GO" id="GO:0050661">
    <property type="term" value="F:NADP binding"/>
    <property type="evidence" value="ECO:0007669"/>
    <property type="project" value="InterPro"/>
</dbReference>
<dbReference type="Gene3D" id="3.50.50.60">
    <property type="entry name" value="FAD/NAD(P)-binding domain"/>
    <property type="match status" value="1"/>
</dbReference>
<sequence length="521" mass="56263">MPSNLNAGLTGVATDLQLPGVFRTKHLGKLVATCSPRDLGRQGATCLPRALGEHVAACLPRALGERVATCFPRALAEQVATYLSRALGEQVATCLSRALGKQGATCLSRALGKQAATCLPRAVGEQVACLPGALGKQVNPTNDKKGSKLKIGFDGVGRPVVEPPPMDASPIYAGLRTNVPKKLMAYHRRPFVTDDPASDFPPAHKVSSYLLEAARGLDSVIQFNSQVLPVAHLPPHTDGGVLPHRKGRRRWLVDVVSRSSAEPAHHQQTTRRVSCNFVFVASGHYSVPYIPFIPSLWTWPKEMVHSCVYMCPSDTIFHEKTVAVIGIGPSGYDIVRELAMLREQEAATRGVVSRKKLYSVASHPATMGWDFNDPAAPSWAKLITTVPRFESVQGGLIRLVDGRTLEDVDVLCFATGYLYTFPFCNPADEPWSAHPLTRPPPTPPTSSSPPDLPSPAAGAASLDDFLGGFRVHHLDQTQMFYYPDPSLAFLVTQQPSDPISPGRVSSQGHCGQMVRPQAVRA</sequence>
<dbReference type="Proteomes" id="UP000235392">
    <property type="component" value="Unassembled WGS sequence"/>
</dbReference>
<dbReference type="PANTHER" id="PTHR23023">
    <property type="entry name" value="DIMETHYLANILINE MONOOXYGENASE"/>
    <property type="match status" value="1"/>
</dbReference>
<proteinExistence type="inferred from homology"/>
<evidence type="ECO:0000256" key="2">
    <source>
        <dbReference type="ARBA" id="ARBA00022630"/>
    </source>
</evidence>
<organism evidence="6 7">
    <name type="scientific">Puccinia coronata f. sp. avenae</name>
    <dbReference type="NCBI Taxonomy" id="200324"/>
    <lineage>
        <taxon>Eukaryota</taxon>
        <taxon>Fungi</taxon>
        <taxon>Dikarya</taxon>
        <taxon>Basidiomycota</taxon>
        <taxon>Pucciniomycotina</taxon>
        <taxon>Pucciniomycetes</taxon>
        <taxon>Pucciniales</taxon>
        <taxon>Pucciniaceae</taxon>
        <taxon>Puccinia</taxon>
    </lineage>
</organism>
<comment type="caution">
    <text evidence="6">The sequence shown here is derived from an EMBL/GenBank/DDBJ whole genome shotgun (WGS) entry which is preliminary data.</text>
</comment>
<keyword evidence="2" id="KW-0285">Flavoprotein</keyword>
<dbReference type="GO" id="GO:0050660">
    <property type="term" value="F:flavin adenine dinucleotide binding"/>
    <property type="evidence" value="ECO:0007669"/>
    <property type="project" value="InterPro"/>
</dbReference>
<keyword evidence="3" id="KW-0274">FAD</keyword>
<protein>
    <submittedName>
        <fullName evidence="6">Uncharacterized protein</fullName>
    </submittedName>
</protein>
<dbReference type="EMBL" id="PGCI01000015">
    <property type="protein sequence ID" value="PLW49626.1"/>
    <property type="molecule type" value="Genomic_DNA"/>
</dbReference>
<accession>A0A2N5VI80</accession>
<dbReference type="InterPro" id="IPR036188">
    <property type="entry name" value="FAD/NAD-bd_sf"/>
</dbReference>
<dbReference type="GO" id="GO:0004499">
    <property type="term" value="F:N,N-dimethylaniline monooxygenase activity"/>
    <property type="evidence" value="ECO:0007669"/>
    <property type="project" value="InterPro"/>
</dbReference>
<evidence type="ECO:0000313" key="6">
    <source>
        <dbReference type="EMBL" id="PLW49626.1"/>
    </source>
</evidence>
<feature type="region of interest" description="Disordered" evidence="5">
    <location>
        <begin position="493"/>
        <end position="521"/>
    </location>
</feature>
<dbReference type="InterPro" id="IPR050346">
    <property type="entry name" value="FMO-like"/>
</dbReference>
<keyword evidence="4" id="KW-0560">Oxidoreductase</keyword>
<comment type="similarity">
    <text evidence="1">Belongs to the FMO family.</text>
</comment>
<dbReference type="InterPro" id="IPR020946">
    <property type="entry name" value="Flavin_mOase-like"/>
</dbReference>
<evidence type="ECO:0000256" key="5">
    <source>
        <dbReference type="SAM" id="MobiDB-lite"/>
    </source>
</evidence>
<evidence type="ECO:0000256" key="3">
    <source>
        <dbReference type="ARBA" id="ARBA00022827"/>
    </source>
</evidence>
<dbReference type="AlphaFoldDB" id="A0A2N5VI80"/>
<evidence type="ECO:0000313" key="7">
    <source>
        <dbReference type="Proteomes" id="UP000235392"/>
    </source>
</evidence>
<gene>
    <name evidence="6" type="ORF">PCASD_02264</name>
</gene>
<feature type="compositionally biased region" description="Pro residues" evidence="5">
    <location>
        <begin position="437"/>
        <end position="453"/>
    </location>
</feature>
<dbReference type="SUPFAM" id="SSF51905">
    <property type="entry name" value="FAD/NAD(P)-binding domain"/>
    <property type="match status" value="1"/>
</dbReference>
<dbReference type="Pfam" id="PF00743">
    <property type="entry name" value="FMO-like"/>
    <property type="match status" value="1"/>
</dbReference>
<feature type="region of interest" description="Disordered" evidence="5">
    <location>
        <begin position="432"/>
        <end position="457"/>
    </location>
</feature>
<feature type="compositionally biased region" description="Polar residues" evidence="5">
    <location>
        <begin position="493"/>
        <end position="509"/>
    </location>
</feature>
<evidence type="ECO:0000256" key="1">
    <source>
        <dbReference type="ARBA" id="ARBA00009183"/>
    </source>
</evidence>
<evidence type="ECO:0000256" key="4">
    <source>
        <dbReference type="ARBA" id="ARBA00023002"/>
    </source>
</evidence>